<sequence length="333" mass="36896">MKQKLCVIGEALIDFIPQRKGCDLKDVEGFSRVAGGAPANVAGAVAKLGVPAMVLTQLGKDAFGDHIIESLKESGIDTSHILQTSAYDTSLSFVSLREDGNRDFKFYRRTAADLQYGPENIHEHLLDDCGLVHFCSVSLVDSPMKQAHRALLELALKKGVLISFDPNLRFSLWDDAEALKQTVHEFLPYADILKLSDEELEFITGKNGIEEALPFLFSHRCKCVVYTQGKDGATLYRRNDHISAKGHQVQVVDTTGAGDSFIGAFLYCLLTEESDDLEAIPLERMKHHLEFANLYAAHTTTMAGALAAMADQEQLREFHHALYDDDDDSSLYL</sequence>
<dbReference type="Proteomes" id="UP001529340">
    <property type="component" value="Unassembled WGS sequence"/>
</dbReference>
<dbReference type="Gene3D" id="3.40.1190.20">
    <property type="match status" value="1"/>
</dbReference>
<evidence type="ECO:0000313" key="6">
    <source>
        <dbReference type="EMBL" id="MDM8156738.1"/>
    </source>
</evidence>
<evidence type="ECO:0000256" key="2">
    <source>
        <dbReference type="ARBA" id="ARBA00022679"/>
    </source>
</evidence>
<accession>A0ABT7UAS7</accession>
<dbReference type="InterPro" id="IPR029056">
    <property type="entry name" value="Ribokinase-like"/>
</dbReference>
<dbReference type="SUPFAM" id="SSF53613">
    <property type="entry name" value="Ribokinase-like"/>
    <property type="match status" value="1"/>
</dbReference>
<reference evidence="6 7" key="2">
    <citation type="submission" date="2023-06" db="EMBL/GenBank/DDBJ databases">
        <title>Identification and characterization of horizontal gene transfer across gut microbiota members of farm animals based on homology search.</title>
        <authorList>
            <person name="Schwarzerova J."/>
            <person name="Nykrynova M."/>
            <person name="Jureckova K."/>
            <person name="Cejkova D."/>
            <person name="Rychlik I."/>
        </authorList>
    </citation>
    <scope>NUCLEOTIDE SEQUENCE [LARGE SCALE GENOMIC DNA]</scope>
    <source>
        <strain evidence="6 7">ET39</strain>
    </source>
</reference>
<dbReference type="InterPro" id="IPR050306">
    <property type="entry name" value="PfkB_Carbo_kinase"/>
</dbReference>
<dbReference type="PANTHER" id="PTHR43085:SF54">
    <property type="entry name" value="PUTATIVE-RELATED"/>
    <property type="match status" value="1"/>
</dbReference>
<keyword evidence="3 4" id="KW-0418">Kinase</keyword>
<reference evidence="6 7" key="3">
    <citation type="submission" date="2023-06" db="EMBL/GenBank/DDBJ databases">
        <authorList>
            <person name="Zeman M."/>
            <person name="Kubasova T."/>
            <person name="Jahodarova E."/>
            <person name="Nykrynova M."/>
            <person name="Rychlik I."/>
        </authorList>
    </citation>
    <scope>NUCLEOTIDE SEQUENCE [LARGE SCALE GENOMIC DNA]</scope>
    <source>
        <strain evidence="6 7">ET39</strain>
    </source>
</reference>
<dbReference type="RefSeq" id="WP_289607206.1">
    <property type="nucleotide sequence ID" value="NZ_JAUDCG010000011.1"/>
</dbReference>
<dbReference type="GO" id="GO:0016301">
    <property type="term" value="F:kinase activity"/>
    <property type="evidence" value="ECO:0007669"/>
    <property type="project" value="UniProtKB-KW"/>
</dbReference>
<comment type="caution">
    <text evidence="6">The sequence shown here is derived from an EMBL/GenBank/DDBJ whole genome shotgun (WGS) entry which is preliminary data.</text>
</comment>
<evidence type="ECO:0000256" key="3">
    <source>
        <dbReference type="ARBA" id="ARBA00022777"/>
    </source>
</evidence>
<organism evidence="6 7">
    <name type="scientific">Amedibacillus dolichus</name>
    <dbReference type="NCBI Taxonomy" id="31971"/>
    <lineage>
        <taxon>Bacteria</taxon>
        <taxon>Bacillati</taxon>
        <taxon>Bacillota</taxon>
        <taxon>Erysipelotrichia</taxon>
        <taxon>Erysipelotrichales</taxon>
        <taxon>Erysipelotrichaceae</taxon>
        <taxon>Amedibacillus</taxon>
    </lineage>
</organism>
<dbReference type="EMBL" id="JAUDCG010000011">
    <property type="protein sequence ID" value="MDM8156738.1"/>
    <property type="molecule type" value="Genomic_DNA"/>
</dbReference>
<dbReference type="InterPro" id="IPR002173">
    <property type="entry name" value="Carboh/pur_kinase_PfkB_CS"/>
</dbReference>
<dbReference type="PANTHER" id="PTHR43085">
    <property type="entry name" value="HEXOKINASE FAMILY MEMBER"/>
    <property type="match status" value="1"/>
</dbReference>
<protein>
    <submittedName>
        <fullName evidence="6">Carbohydrate kinase</fullName>
        <ecNumber evidence="6">2.7.1.-</ecNumber>
    </submittedName>
</protein>
<name>A0ABT7UAS7_9FIRM</name>
<dbReference type="PRINTS" id="PR00990">
    <property type="entry name" value="RIBOKINASE"/>
</dbReference>
<gene>
    <name evidence="6" type="ORF">QUV96_03690</name>
</gene>
<feature type="domain" description="Carbohydrate kinase PfkB" evidence="5">
    <location>
        <begin position="3"/>
        <end position="307"/>
    </location>
</feature>
<reference evidence="7" key="1">
    <citation type="submission" date="2023-06" db="EMBL/GenBank/DDBJ databases">
        <title>Identification and characterization of horizontal gene transfer across gut microbiota members of farm animals based on homology search.</title>
        <authorList>
            <person name="Zeman M."/>
            <person name="Kubasova T."/>
            <person name="Jahodarova E."/>
            <person name="Nykrynova M."/>
            <person name="Rychlik I."/>
        </authorList>
    </citation>
    <scope>NUCLEOTIDE SEQUENCE [LARGE SCALE GENOMIC DNA]</scope>
    <source>
        <strain evidence="7">ET39</strain>
    </source>
</reference>
<dbReference type="PROSITE" id="PS00583">
    <property type="entry name" value="PFKB_KINASES_1"/>
    <property type="match status" value="1"/>
</dbReference>
<evidence type="ECO:0000313" key="7">
    <source>
        <dbReference type="Proteomes" id="UP001529340"/>
    </source>
</evidence>
<dbReference type="InterPro" id="IPR011611">
    <property type="entry name" value="PfkB_dom"/>
</dbReference>
<dbReference type="InterPro" id="IPR002139">
    <property type="entry name" value="Ribo/fructo_kinase"/>
</dbReference>
<dbReference type="PROSITE" id="PS00584">
    <property type="entry name" value="PFKB_KINASES_2"/>
    <property type="match status" value="1"/>
</dbReference>
<proteinExistence type="inferred from homology"/>
<keyword evidence="7" id="KW-1185">Reference proteome</keyword>
<dbReference type="Pfam" id="PF00294">
    <property type="entry name" value="PfkB"/>
    <property type="match status" value="1"/>
</dbReference>
<comment type="similarity">
    <text evidence="1 4">Belongs to the carbohydrate kinase PfkB family.</text>
</comment>
<evidence type="ECO:0000259" key="5">
    <source>
        <dbReference type="Pfam" id="PF00294"/>
    </source>
</evidence>
<dbReference type="CDD" id="cd01167">
    <property type="entry name" value="bac_FRK"/>
    <property type="match status" value="1"/>
</dbReference>
<dbReference type="EC" id="2.7.1.-" evidence="6"/>
<keyword evidence="2 4" id="KW-0808">Transferase</keyword>
<evidence type="ECO:0000256" key="4">
    <source>
        <dbReference type="RuleBase" id="RU003704"/>
    </source>
</evidence>
<evidence type="ECO:0000256" key="1">
    <source>
        <dbReference type="ARBA" id="ARBA00010688"/>
    </source>
</evidence>